<keyword evidence="3" id="KW-1185">Reference proteome</keyword>
<evidence type="ECO:0000256" key="1">
    <source>
        <dbReference type="SAM" id="Phobius"/>
    </source>
</evidence>
<protein>
    <submittedName>
        <fullName evidence="2">Uncharacterized protein</fullName>
    </submittedName>
</protein>
<feature type="transmembrane region" description="Helical" evidence="1">
    <location>
        <begin position="12"/>
        <end position="29"/>
    </location>
</feature>
<sequence>MDIHYKTIDRALFSSVFVGIVVFIKEFYFPSLHSIVSILITGIAAFAGYVLASKLIPAREKEKRQKDSL</sequence>
<proteinExistence type="predicted"/>
<feature type="transmembrane region" description="Helical" evidence="1">
    <location>
        <begin position="35"/>
        <end position="56"/>
    </location>
</feature>
<reference evidence="2 3" key="1">
    <citation type="submission" date="2019-10" db="EMBL/GenBank/DDBJ databases">
        <title>Gracilibacillus sp. nov. isolated from rice seeds.</title>
        <authorList>
            <person name="He S."/>
        </authorList>
    </citation>
    <scope>NUCLEOTIDE SEQUENCE [LARGE SCALE GENOMIC DNA]</scope>
    <source>
        <strain evidence="2 3">TD8</strain>
    </source>
</reference>
<dbReference type="RefSeq" id="WP_153406856.1">
    <property type="nucleotide sequence ID" value="NZ_ML762454.1"/>
</dbReference>
<keyword evidence="1" id="KW-1133">Transmembrane helix</keyword>
<organism evidence="2 3">
    <name type="scientific">Gracilibacillus oryzae</name>
    <dbReference type="NCBI Taxonomy" id="1672701"/>
    <lineage>
        <taxon>Bacteria</taxon>
        <taxon>Bacillati</taxon>
        <taxon>Bacillota</taxon>
        <taxon>Bacilli</taxon>
        <taxon>Bacillales</taxon>
        <taxon>Bacillaceae</taxon>
        <taxon>Gracilibacillus</taxon>
    </lineage>
</organism>
<accession>A0A7C8KPC6</accession>
<dbReference type="Proteomes" id="UP000480246">
    <property type="component" value="Unassembled WGS sequence"/>
</dbReference>
<keyword evidence="1" id="KW-0472">Membrane</keyword>
<gene>
    <name evidence="2" type="ORF">F9U64_21125</name>
</gene>
<evidence type="ECO:0000313" key="3">
    <source>
        <dbReference type="Proteomes" id="UP000480246"/>
    </source>
</evidence>
<name>A0A7C8KPC6_9BACI</name>
<dbReference type="EMBL" id="WEID01000120">
    <property type="protein sequence ID" value="KAB8125971.1"/>
    <property type="molecule type" value="Genomic_DNA"/>
</dbReference>
<comment type="caution">
    <text evidence="2">The sequence shown here is derived from an EMBL/GenBank/DDBJ whole genome shotgun (WGS) entry which is preliminary data.</text>
</comment>
<evidence type="ECO:0000313" key="2">
    <source>
        <dbReference type="EMBL" id="KAB8125971.1"/>
    </source>
</evidence>
<dbReference type="AlphaFoldDB" id="A0A7C8KPC6"/>
<keyword evidence="1" id="KW-0812">Transmembrane</keyword>